<dbReference type="Proteomes" id="UP000093523">
    <property type="component" value="Unassembled WGS sequence"/>
</dbReference>
<organism evidence="2 3">
    <name type="scientific">Aliivibrio logei</name>
    <name type="common">Vibrio logei</name>
    <dbReference type="NCBI Taxonomy" id="688"/>
    <lineage>
        <taxon>Bacteria</taxon>
        <taxon>Pseudomonadati</taxon>
        <taxon>Pseudomonadota</taxon>
        <taxon>Gammaproteobacteria</taxon>
        <taxon>Vibrionales</taxon>
        <taxon>Vibrionaceae</taxon>
        <taxon>Aliivibrio</taxon>
    </lineage>
</organism>
<sequence>MVILMSIKQVTLSSMMKASTMRFSIINTSLIKKVVLFAVLCVSGISLSYAQATATVSKNQITENEVIQLMVSVDKSADQSKFDTSQLGNDFRSGQVSFGSSRSLVNGEYSVQSQWTVSIAPTRMGTLTIPSLNVAGEKTNPITIRVNKDATAPKSSDVIKVSGELTKSELYEGETAQFHAKIAIFADTRRLKDPNIITPQGNGVEFSPVGESKQYQTVIDGLQATVVEQTFNVSADKVGELHFSGLAFTGGLIQTDRYGRSTKLIPLNISPENYQLTVLAKPADFKGTWLPTSSLKLGQQWLIDGKPMISTTIEAGTAITRQIILNMADVPPEKLPTLSIEYPKSVRMYDEKPIIGTDSEGNSVMTIKQVIIPHKAGSVTLPAVSVQWWNSKTRQSETATLESLQLTITPSTQTDEQKIQQQTYAQPVDVEKRDEAQGFWPYTTVLFALLWLITLLAWYIHHTKVQSSKKEEKHTVGTSTIDTKALIRAVSDNNSILAHQILMDLAPLLLEQGIDVGAIKMCITALSQQQYSKENNKLNSTKHIITEINALLNKKNIASSKEVTLEQL</sequence>
<gene>
    <name evidence="2" type="ORF">A6E04_15605</name>
</gene>
<dbReference type="PANTHER" id="PTHR40940">
    <property type="entry name" value="PROTEIN BATD-RELATED"/>
    <property type="match status" value="1"/>
</dbReference>
<dbReference type="EMBL" id="MAJU01000015">
    <property type="protein sequence ID" value="OCH19456.1"/>
    <property type="molecule type" value="Genomic_DNA"/>
</dbReference>
<evidence type="ECO:0000256" key="1">
    <source>
        <dbReference type="SAM" id="Phobius"/>
    </source>
</evidence>
<dbReference type="OrthoDB" id="5293418at2"/>
<evidence type="ECO:0000313" key="2">
    <source>
        <dbReference type="EMBL" id="OCH19456.1"/>
    </source>
</evidence>
<dbReference type="STRING" id="688.A6E04_15605"/>
<dbReference type="InterPro" id="IPR025738">
    <property type="entry name" value="BatD"/>
</dbReference>
<feature type="transmembrane region" description="Helical" evidence="1">
    <location>
        <begin position="439"/>
        <end position="460"/>
    </location>
</feature>
<name>A0A1B9NW60_ALILO</name>
<dbReference type="PANTHER" id="PTHR40940:SF1">
    <property type="entry name" value="PROTEIN BATD"/>
    <property type="match status" value="1"/>
</dbReference>
<dbReference type="Pfam" id="PF13584">
    <property type="entry name" value="BatD"/>
    <property type="match status" value="1"/>
</dbReference>
<comment type="caution">
    <text evidence="2">The sequence shown here is derived from an EMBL/GenBank/DDBJ whole genome shotgun (WGS) entry which is preliminary data.</text>
</comment>
<evidence type="ECO:0000313" key="3">
    <source>
        <dbReference type="Proteomes" id="UP000093523"/>
    </source>
</evidence>
<keyword evidence="1" id="KW-1133">Transmembrane helix</keyword>
<keyword evidence="1" id="KW-0812">Transmembrane</keyword>
<accession>A0A1B9NW60</accession>
<evidence type="ECO:0008006" key="4">
    <source>
        <dbReference type="Google" id="ProtNLM"/>
    </source>
</evidence>
<reference evidence="2 3" key="1">
    <citation type="submission" date="2016-06" db="EMBL/GenBank/DDBJ databases">
        <authorList>
            <person name="Kjaerup R.B."/>
            <person name="Dalgaard T.S."/>
            <person name="Juul-Madsen H.R."/>
        </authorList>
    </citation>
    <scope>NUCLEOTIDE SEQUENCE [LARGE SCALE GENOMIC DNA]</scope>
    <source>
        <strain evidence="2 3">1S159</strain>
    </source>
</reference>
<dbReference type="AlphaFoldDB" id="A0A1B9NW60"/>
<proteinExistence type="predicted"/>
<protein>
    <recommendedName>
        <fullName evidence="4">Aerotolerance protein BatD</fullName>
    </recommendedName>
</protein>
<keyword evidence="1" id="KW-0472">Membrane</keyword>